<dbReference type="EMBL" id="JBDIZK010000008">
    <property type="protein sequence ID" value="MEN3748405.1"/>
    <property type="molecule type" value="Genomic_DNA"/>
</dbReference>
<dbReference type="Pfam" id="PF00144">
    <property type="entry name" value="Beta-lactamase"/>
    <property type="match status" value="1"/>
</dbReference>
<dbReference type="Gene3D" id="3.40.710.10">
    <property type="entry name" value="DD-peptidase/beta-lactamase superfamily"/>
    <property type="match status" value="1"/>
</dbReference>
<dbReference type="RefSeq" id="WP_346247427.1">
    <property type="nucleotide sequence ID" value="NZ_JBDIZK010000008.1"/>
</dbReference>
<protein>
    <submittedName>
        <fullName evidence="4">Serine hydrolase domain-containing protein</fullName>
        <ecNumber evidence="4">3.1.1.103</ecNumber>
    </submittedName>
</protein>
<evidence type="ECO:0000313" key="5">
    <source>
        <dbReference type="Proteomes" id="UP001427805"/>
    </source>
</evidence>
<dbReference type="PANTHER" id="PTHR46825:SF9">
    <property type="entry name" value="BETA-LACTAMASE-RELATED DOMAIN-CONTAINING PROTEIN"/>
    <property type="match status" value="1"/>
</dbReference>
<keyword evidence="1" id="KW-0472">Membrane</keyword>
<keyword evidence="1" id="KW-1133">Transmembrane helix</keyword>
<dbReference type="Proteomes" id="UP001427805">
    <property type="component" value="Unassembled WGS sequence"/>
</dbReference>
<keyword evidence="2" id="KW-0732">Signal</keyword>
<feature type="chain" id="PRO_5046397464" evidence="2">
    <location>
        <begin position="23"/>
        <end position="661"/>
    </location>
</feature>
<feature type="transmembrane region" description="Helical" evidence="1">
    <location>
        <begin position="560"/>
        <end position="578"/>
    </location>
</feature>
<sequence>MGKFGKAAFAAVLAAMVATSGAMTGGVRAQAPAQAPAAAAPATPPTARVGAAPLTKADVDAWLDGYLPYALQRGDAAGAVVVVVKDGKVLTQRGFGYADVASRKPVDPERTLFRQASISKTITWTAVMQLVEQGKIDLDRDVNAYLDFTIPARGGKPITMRNLMTHSAGFEEAQRGLNSYDPAGMPPLGAVLKRWTPTRIFDPGTTPAYSNYGTALAGYIVERVSGMPFADYAERNIFARAGMAHSSFRQPLPPSLRPLMASGYLLGSGPAGKFEMNSLSPAGALSATGADMGRFLIAHLADGGPLLKPQTEALMQRRTLGIPGLNGMALGFYEQNINGRRVLSHAGDTLAFHSQLWMFPQERLGIYFSMNAAGSDKVSGAIRSDLLDGFADRYYPAEPRDGRVDAETARLHARMMIGTYNKSRRFETTFLKVLELAGQVKVTSDGEGGIRFTPSAGLGGQVRKWVEIEPFVWRDATGRMRLAAVVENGKVVRFGLDSSPFMVFEPVSAALSTAWLTPALLLSLAALLLTALAWPVAALVRRRYGATSPLSGTALRGHRFTRAFAALAVAVFLGWFMFLQQLLSGFDNLGGQLDWALILLQLATPIIFVGLLGLSLWNAWLVWHGKRGWLARLWSIVVPLCALVLLWVAIGFHLIGFGLNF</sequence>
<reference evidence="4 5" key="1">
    <citation type="submission" date="2024-05" db="EMBL/GenBank/DDBJ databases">
        <title>Sphingomonas sp. HF-S3 16S ribosomal RNA gene Genome sequencing and assembly.</title>
        <authorList>
            <person name="Lee H."/>
        </authorList>
    </citation>
    <scope>NUCLEOTIDE SEQUENCE [LARGE SCALE GENOMIC DNA]</scope>
    <source>
        <strain evidence="4 5">HF-S3</strain>
    </source>
</reference>
<name>A0ABV0BE99_9SPHN</name>
<feature type="transmembrane region" description="Helical" evidence="1">
    <location>
        <begin position="598"/>
        <end position="621"/>
    </location>
</feature>
<feature type="transmembrane region" description="Helical" evidence="1">
    <location>
        <begin position="633"/>
        <end position="655"/>
    </location>
</feature>
<feature type="transmembrane region" description="Helical" evidence="1">
    <location>
        <begin position="515"/>
        <end position="540"/>
    </location>
</feature>
<gene>
    <name evidence="4" type="ORF">TPR58_14615</name>
</gene>
<feature type="domain" description="Beta-lactamase-related" evidence="3">
    <location>
        <begin position="72"/>
        <end position="376"/>
    </location>
</feature>
<evidence type="ECO:0000256" key="1">
    <source>
        <dbReference type="SAM" id="Phobius"/>
    </source>
</evidence>
<dbReference type="PANTHER" id="PTHR46825">
    <property type="entry name" value="D-ALANYL-D-ALANINE-CARBOXYPEPTIDASE/ENDOPEPTIDASE AMPH"/>
    <property type="match status" value="1"/>
</dbReference>
<feature type="signal peptide" evidence="2">
    <location>
        <begin position="1"/>
        <end position="22"/>
    </location>
</feature>
<dbReference type="InterPro" id="IPR050491">
    <property type="entry name" value="AmpC-like"/>
</dbReference>
<evidence type="ECO:0000256" key="2">
    <source>
        <dbReference type="SAM" id="SignalP"/>
    </source>
</evidence>
<accession>A0ABV0BE99</accession>
<evidence type="ECO:0000259" key="3">
    <source>
        <dbReference type="Pfam" id="PF00144"/>
    </source>
</evidence>
<proteinExistence type="predicted"/>
<dbReference type="GO" id="GO:0016787">
    <property type="term" value="F:hydrolase activity"/>
    <property type="evidence" value="ECO:0007669"/>
    <property type="project" value="UniProtKB-KW"/>
</dbReference>
<keyword evidence="4" id="KW-0378">Hydrolase</keyword>
<comment type="caution">
    <text evidence="4">The sequence shown here is derived from an EMBL/GenBank/DDBJ whole genome shotgun (WGS) entry which is preliminary data.</text>
</comment>
<dbReference type="SUPFAM" id="SSF56601">
    <property type="entry name" value="beta-lactamase/transpeptidase-like"/>
    <property type="match status" value="1"/>
</dbReference>
<organism evidence="4 5">
    <name type="scientific">Sphingomonas rustica</name>
    <dbReference type="NCBI Taxonomy" id="3103142"/>
    <lineage>
        <taxon>Bacteria</taxon>
        <taxon>Pseudomonadati</taxon>
        <taxon>Pseudomonadota</taxon>
        <taxon>Alphaproteobacteria</taxon>
        <taxon>Sphingomonadales</taxon>
        <taxon>Sphingomonadaceae</taxon>
        <taxon>Sphingomonas</taxon>
    </lineage>
</organism>
<keyword evidence="5" id="KW-1185">Reference proteome</keyword>
<evidence type="ECO:0000313" key="4">
    <source>
        <dbReference type="EMBL" id="MEN3748405.1"/>
    </source>
</evidence>
<dbReference type="InterPro" id="IPR001466">
    <property type="entry name" value="Beta-lactam-related"/>
</dbReference>
<keyword evidence="1" id="KW-0812">Transmembrane</keyword>
<dbReference type="InterPro" id="IPR012338">
    <property type="entry name" value="Beta-lactam/transpept-like"/>
</dbReference>
<dbReference type="EC" id="3.1.1.103" evidence="4"/>